<feature type="domain" description="Carboxylesterase type B" evidence="1">
    <location>
        <begin position="32"/>
        <end position="504"/>
    </location>
</feature>
<evidence type="ECO:0000313" key="3">
    <source>
        <dbReference type="Proteomes" id="UP000557307"/>
    </source>
</evidence>
<reference evidence="2 3" key="1">
    <citation type="submission" date="2020-08" db="EMBL/GenBank/DDBJ databases">
        <title>Genomic Encyclopedia of Type Strains, Phase IV (KMG-IV): sequencing the most valuable type-strain genomes for metagenomic binning, comparative biology and taxonomic classification.</title>
        <authorList>
            <person name="Goeker M."/>
        </authorList>
    </citation>
    <scope>NUCLEOTIDE SEQUENCE [LARGE SCALE GENOMIC DNA]</scope>
    <source>
        <strain evidence="2 3">DSM 105074</strain>
    </source>
</reference>
<dbReference type="PANTHER" id="PTHR11559">
    <property type="entry name" value="CARBOXYLESTERASE"/>
    <property type="match status" value="1"/>
</dbReference>
<sequence length="522" mass="56236">MKRAAWKAAWIGSITLGALTTLLAFGPVVPPEAVPVSGGLISGSLNQAGDILSYKGIPFAAPPVGDLRWRAPQPVVPWSGVRRCDRFGPSPMQRVPEPFGPWSAEYLIPKEPISEDCLYLNVWTQPTAKNQPLRPVLVWVYGGGFNSGGSGVPIYDGEAMARRGIVFVSINYRVGPFGFLAHPELSQESPAKASGNYGLLDQLAALQWVQQNIARLGGDPAQVTIAGQSAGSMSVNCLVASPLGKGLFNKAIAQSGASFARPQLTLAQAEEIGLKAMQAVGAASLAELRAKPAAEILQKAQGTRGPIMDGYVLPKPVATLFAAGAQNNITLLTGWNEDEGMASGPAKSAEAYRQQIEQQYGTDAPHFLKYYPAGSDAEAATSQMRLSRDQTFGVQNYTWAQVASKQGQPVYVYRFTRKVPATGAYAHYGAFHTGEVPYAYDNLRFIDRQLRPLDATDAELARQMAAYWANFVKTGDPNGKGLPTWPVYTKKDQEMMVLGDRVRAQPLPDAASLDFLYGLLSR</sequence>
<proteinExistence type="predicted"/>
<name>A0A840TRB5_9BACT</name>
<evidence type="ECO:0000313" key="2">
    <source>
        <dbReference type="EMBL" id="MBB5285465.1"/>
    </source>
</evidence>
<dbReference type="InterPro" id="IPR050309">
    <property type="entry name" value="Type-B_Carboxylest/Lipase"/>
</dbReference>
<evidence type="ECO:0000259" key="1">
    <source>
        <dbReference type="Pfam" id="PF00135"/>
    </source>
</evidence>
<keyword evidence="2" id="KW-0378">Hydrolase</keyword>
<dbReference type="InterPro" id="IPR019819">
    <property type="entry name" value="Carboxylesterase_B_CS"/>
</dbReference>
<dbReference type="PROSITE" id="PS00941">
    <property type="entry name" value="CARBOXYLESTERASE_B_2"/>
    <property type="match status" value="1"/>
</dbReference>
<keyword evidence="3" id="KW-1185">Reference proteome</keyword>
<organism evidence="2 3">
    <name type="scientific">Rhabdobacter roseus</name>
    <dbReference type="NCBI Taxonomy" id="1655419"/>
    <lineage>
        <taxon>Bacteria</taxon>
        <taxon>Pseudomonadati</taxon>
        <taxon>Bacteroidota</taxon>
        <taxon>Cytophagia</taxon>
        <taxon>Cytophagales</taxon>
        <taxon>Cytophagaceae</taxon>
        <taxon>Rhabdobacter</taxon>
    </lineage>
</organism>
<dbReference type="Proteomes" id="UP000557307">
    <property type="component" value="Unassembled WGS sequence"/>
</dbReference>
<dbReference type="AlphaFoldDB" id="A0A840TRB5"/>
<dbReference type="SUPFAM" id="SSF53474">
    <property type="entry name" value="alpha/beta-Hydrolases"/>
    <property type="match status" value="1"/>
</dbReference>
<dbReference type="Gene3D" id="3.40.50.1820">
    <property type="entry name" value="alpha/beta hydrolase"/>
    <property type="match status" value="1"/>
</dbReference>
<protein>
    <submittedName>
        <fullName evidence="2">Para-nitrobenzyl esterase</fullName>
        <ecNumber evidence="2">3.1.1.-</ecNumber>
    </submittedName>
</protein>
<comment type="caution">
    <text evidence="2">The sequence shown here is derived from an EMBL/GenBank/DDBJ whole genome shotgun (WGS) entry which is preliminary data.</text>
</comment>
<dbReference type="EC" id="3.1.1.-" evidence="2"/>
<dbReference type="GO" id="GO:0016787">
    <property type="term" value="F:hydrolase activity"/>
    <property type="evidence" value="ECO:0007669"/>
    <property type="project" value="UniProtKB-KW"/>
</dbReference>
<accession>A0A840TRB5</accession>
<gene>
    <name evidence="2" type="ORF">HNQ92_003622</name>
</gene>
<dbReference type="EMBL" id="JACHGF010000005">
    <property type="protein sequence ID" value="MBB5285465.1"/>
    <property type="molecule type" value="Genomic_DNA"/>
</dbReference>
<dbReference type="InterPro" id="IPR029058">
    <property type="entry name" value="AB_hydrolase_fold"/>
</dbReference>
<dbReference type="Pfam" id="PF00135">
    <property type="entry name" value="COesterase"/>
    <property type="match status" value="1"/>
</dbReference>
<dbReference type="RefSeq" id="WP_184175623.1">
    <property type="nucleotide sequence ID" value="NZ_JACHGF010000005.1"/>
</dbReference>
<dbReference type="InterPro" id="IPR002018">
    <property type="entry name" value="CarbesteraseB"/>
</dbReference>